<organism evidence="1">
    <name type="scientific">marine sediment metagenome</name>
    <dbReference type="NCBI Taxonomy" id="412755"/>
    <lineage>
        <taxon>unclassified sequences</taxon>
        <taxon>metagenomes</taxon>
        <taxon>ecological metagenomes</taxon>
    </lineage>
</organism>
<evidence type="ECO:0000313" key="1">
    <source>
        <dbReference type="EMBL" id="KKK86456.1"/>
    </source>
</evidence>
<dbReference type="EMBL" id="LAZR01050838">
    <property type="protein sequence ID" value="KKK86456.1"/>
    <property type="molecule type" value="Genomic_DNA"/>
</dbReference>
<evidence type="ECO:0008006" key="2">
    <source>
        <dbReference type="Google" id="ProtNLM"/>
    </source>
</evidence>
<gene>
    <name evidence="1" type="ORF">LCGC14_2763060</name>
</gene>
<reference evidence="1" key="1">
    <citation type="journal article" date="2015" name="Nature">
        <title>Complex archaea that bridge the gap between prokaryotes and eukaryotes.</title>
        <authorList>
            <person name="Spang A."/>
            <person name="Saw J.H."/>
            <person name="Jorgensen S.L."/>
            <person name="Zaremba-Niedzwiedzka K."/>
            <person name="Martijn J."/>
            <person name="Lind A.E."/>
            <person name="van Eijk R."/>
            <person name="Schleper C."/>
            <person name="Guy L."/>
            <person name="Ettema T.J."/>
        </authorList>
    </citation>
    <scope>NUCLEOTIDE SEQUENCE</scope>
</reference>
<dbReference type="AlphaFoldDB" id="A0A0F9BQ13"/>
<comment type="caution">
    <text evidence="1">The sequence shown here is derived from an EMBL/GenBank/DDBJ whole genome shotgun (WGS) entry which is preliminary data.</text>
</comment>
<accession>A0A0F9BQ13</accession>
<name>A0A0F9BQ13_9ZZZZ</name>
<sequence length="136" mass="15394">MNIIAFFTEQGIPKTGLSPTVDVWTVDRSQVVTAQTMTEVAGGFYYYDFTTYDEDEDYCMRADGTATLTGADRYVFSTNETGGVGKILKIEKNKWEIVNNQMIFYDDDGTTALYTFDLKTKSDVPTERDVFKRNPA</sequence>
<protein>
    <recommendedName>
        <fullName evidence="2">Lipocalin-like domain-containing protein</fullName>
    </recommendedName>
</protein>
<proteinExistence type="predicted"/>